<dbReference type="AlphaFoldDB" id="A0A9P7CYH3"/>
<reference evidence="1" key="1">
    <citation type="journal article" date="2020" name="New Phytol.">
        <title>Comparative genomics reveals dynamic genome evolution in host specialist ectomycorrhizal fungi.</title>
        <authorList>
            <person name="Lofgren L.A."/>
            <person name="Nguyen N.H."/>
            <person name="Vilgalys R."/>
            <person name="Ruytinx J."/>
            <person name="Liao H.L."/>
            <person name="Branco S."/>
            <person name="Kuo A."/>
            <person name="LaButti K."/>
            <person name="Lipzen A."/>
            <person name="Andreopoulos W."/>
            <person name="Pangilinan J."/>
            <person name="Riley R."/>
            <person name="Hundley H."/>
            <person name="Na H."/>
            <person name="Barry K."/>
            <person name="Grigoriev I.V."/>
            <person name="Stajich J.E."/>
            <person name="Kennedy P.G."/>
        </authorList>
    </citation>
    <scope>NUCLEOTIDE SEQUENCE</scope>
    <source>
        <strain evidence="1">DOB743</strain>
    </source>
</reference>
<dbReference type="PROSITE" id="PS00018">
    <property type="entry name" value="EF_HAND_1"/>
    <property type="match status" value="1"/>
</dbReference>
<name>A0A9P7CYH3_9AGAM</name>
<evidence type="ECO:0000313" key="1">
    <source>
        <dbReference type="EMBL" id="KAG1771374.1"/>
    </source>
</evidence>
<protein>
    <recommendedName>
        <fullName evidence="3">EF-hand domain-containing protein</fullName>
    </recommendedName>
</protein>
<evidence type="ECO:0008006" key="3">
    <source>
        <dbReference type="Google" id="ProtNLM"/>
    </source>
</evidence>
<organism evidence="1 2">
    <name type="scientific">Suillus placidus</name>
    <dbReference type="NCBI Taxonomy" id="48579"/>
    <lineage>
        <taxon>Eukaryota</taxon>
        <taxon>Fungi</taxon>
        <taxon>Dikarya</taxon>
        <taxon>Basidiomycota</taxon>
        <taxon>Agaricomycotina</taxon>
        <taxon>Agaricomycetes</taxon>
        <taxon>Agaricomycetidae</taxon>
        <taxon>Boletales</taxon>
        <taxon>Suillineae</taxon>
        <taxon>Suillaceae</taxon>
        <taxon>Suillus</taxon>
    </lineage>
</organism>
<dbReference type="EMBL" id="JABBWD010000059">
    <property type="protein sequence ID" value="KAG1771374.1"/>
    <property type="molecule type" value="Genomic_DNA"/>
</dbReference>
<comment type="caution">
    <text evidence="1">The sequence shown here is derived from an EMBL/GenBank/DDBJ whole genome shotgun (WGS) entry which is preliminary data.</text>
</comment>
<dbReference type="Proteomes" id="UP000714275">
    <property type="component" value="Unassembled WGS sequence"/>
</dbReference>
<keyword evidence="2" id="KW-1185">Reference proteome</keyword>
<sequence length="104" mass="12102">MEAHYSKEEAGSVYKLEDMNKDGILEDTDINYEVRKIISIVESLIFLRLSLMNRFQPELQLFVFNRCRLEMAGIQREVTTTAVQKARKTFCPLESKTIKVLLSQ</sequence>
<accession>A0A9P7CYH3</accession>
<evidence type="ECO:0000313" key="2">
    <source>
        <dbReference type="Proteomes" id="UP000714275"/>
    </source>
</evidence>
<gene>
    <name evidence="1" type="ORF">EV702DRAFT_1048996</name>
</gene>
<proteinExistence type="predicted"/>
<dbReference type="InterPro" id="IPR018247">
    <property type="entry name" value="EF_Hand_1_Ca_BS"/>
</dbReference>